<dbReference type="EMBL" id="JASAYJ010000013">
    <property type="protein sequence ID" value="MDP8187541.1"/>
    <property type="molecule type" value="Genomic_DNA"/>
</dbReference>
<sequence>MKKSTEVLEQRKKSLLFDIRRSQRYHQYRIRFFNFWERMTNFISIVLSSSAVYSYATTYPNLALILSFILTIFSALSLVIGFGNKARDHQSFLQTFSQLETDLLKNLLSDDLITEIETRMFAIDNKEPPTLIVLEQRCYNEQIIADGFDTDKHCVKIAWYQKLFEQYFDILSDRIK</sequence>
<protein>
    <recommendedName>
        <fullName evidence="4">SMODS and SLOG-associating 2TM effector domain-containing protein</fullName>
    </recommendedName>
</protein>
<comment type="caution">
    <text evidence="2">The sequence shown here is derived from an EMBL/GenBank/DDBJ whole genome shotgun (WGS) entry which is preliminary data.</text>
</comment>
<evidence type="ECO:0000256" key="1">
    <source>
        <dbReference type="SAM" id="Phobius"/>
    </source>
</evidence>
<evidence type="ECO:0000313" key="3">
    <source>
        <dbReference type="Proteomes" id="UP001230466"/>
    </source>
</evidence>
<reference evidence="2" key="1">
    <citation type="journal article" date="2023" name="Front. Microbiol.">
        <title>Phylogeography and host specificity of Pasteurellaceae pathogenic to sea-farmed fish in the north-east Atlantic.</title>
        <authorList>
            <person name="Gulla S."/>
            <person name="Colquhoun D.J."/>
            <person name="Olsen A.B."/>
            <person name="Spilsberg B."/>
            <person name="Lagesen K."/>
            <person name="Aakesson C.P."/>
            <person name="Strom S."/>
            <person name="Manji F."/>
            <person name="Birkbeck T.H."/>
            <person name="Nilsen H.K."/>
        </authorList>
    </citation>
    <scope>NUCLEOTIDE SEQUENCE</scope>
    <source>
        <strain evidence="2">VIB1234</strain>
    </source>
</reference>
<dbReference type="RefSeq" id="WP_211597601.1">
    <property type="nucleotide sequence ID" value="NZ_JAGRQI010000006.1"/>
</dbReference>
<dbReference type="AlphaFoldDB" id="A0AAW8CIN5"/>
<accession>A0AAW8CIN5</accession>
<keyword evidence="1" id="KW-0812">Transmembrane</keyword>
<keyword evidence="1" id="KW-1133">Transmembrane helix</keyword>
<feature type="transmembrane region" description="Helical" evidence="1">
    <location>
        <begin position="62"/>
        <end position="83"/>
    </location>
</feature>
<feature type="transmembrane region" description="Helical" evidence="1">
    <location>
        <begin position="39"/>
        <end position="56"/>
    </location>
</feature>
<keyword evidence="1" id="KW-0472">Membrane</keyword>
<name>A0AAW8CIN5_9PAST</name>
<dbReference type="Proteomes" id="UP001230466">
    <property type="component" value="Unassembled WGS sequence"/>
</dbReference>
<evidence type="ECO:0008006" key="4">
    <source>
        <dbReference type="Google" id="ProtNLM"/>
    </source>
</evidence>
<gene>
    <name evidence="2" type="ORF">QJU78_07140</name>
</gene>
<organism evidence="2 3">
    <name type="scientific">Pasteurella atlantica</name>
    <dbReference type="NCBI Taxonomy" id="2827233"/>
    <lineage>
        <taxon>Bacteria</taxon>
        <taxon>Pseudomonadati</taxon>
        <taxon>Pseudomonadota</taxon>
        <taxon>Gammaproteobacteria</taxon>
        <taxon>Pasteurellales</taxon>
        <taxon>Pasteurellaceae</taxon>
        <taxon>Pasteurella</taxon>
    </lineage>
</organism>
<proteinExistence type="predicted"/>
<evidence type="ECO:0000313" key="2">
    <source>
        <dbReference type="EMBL" id="MDP8187541.1"/>
    </source>
</evidence>